<sequence>MHKEYLEQLIAGEPLSGFLYTNEGTSSFRIPGCLTLNPNGQVVMKLILEEDSPIKAGIDKTTLAVVNGQTVPPQEIPQIGFFESIGGILTLIQTGSPFQWRHLVGRPIEFNFSPQYVVAGTLLEDYWKTPASLRAEIGGLAQWMHDVHITRSISLNSEKDERTGNEKVRLETIDFPSFRYKLNAPKTDQIITIRPLKEHFRSRDTDEIGIRFRTVVETENDSASTWEEFLHSLNRFQDLVNLLSWRSFTSSNLEGAFFQNPDNNLAFWEQLGIEPPPPPTPVGPWLKLFNSQFPATFGSPKKRQSTEFILPFADFNEESLTKWIQLREEKSHPLELFLQVINQPQMAPSVKALQLGAGLESLGFKIREAKTSKKKADKLHARQLFELVAEPALRIFPDEFETWATDVNEAYQAMKHLNRKLPLTSKIAETNDRTSLIVQIWLANELGASDSSIKAYVQEQPRLRSRYAKIPDPSFLHLDNTDEISTELRS</sequence>
<reference evidence="2 3" key="1">
    <citation type="submission" date="2015-12" db="EMBL/GenBank/DDBJ databases">
        <title>Genome sequence of Corynebacterium AS 1.542.</title>
        <authorList>
            <person name="Yang J."/>
            <person name="Yang S."/>
        </authorList>
    </citation>
    <scope>NUCLEOTIDE SEQUENCE [LARGE SCALE GENOMIC DNA]</scope>
    <source>
        <strain evidence="2 3">AS 1.542</strain>
    </source>
</reference>
<proteinExistence type="predicted"/>
<comment type="caution">
    <text evidence="2">The sequence shown here is derived from an EMBL/GenBank/DDBJ whole genome shotgun (WGS) entry which is preliminary data.</text>
</comment>
<dbReference type="Proteomes" id="UP000186091">
    <property type="component" value="Unassembled WGS sequence"/>
</dbReference>
<dbReference type="AlphaFoldDB" id="A0AB36IEP6"/>
<evidence type="ECO:0000259" key="1">
    <source>
        <dbReference type="Pfam" id="PF18862"/>
    </source>
</evidence>
<accession>A0AB36IEP6</accession>
<dbReference type="RefSeq" id="WP_003854593.1">
    <property type="nucleotide sequence ID" value="NZ_JAAOYN010000001.1"/>
</dbReference>
<dbReference type="Pfam" id="PF18862">
    <property type="entry name" value="ApeA_NTD1"/>
    <property type="match status" value="1"/>
</dbReference>
<evidence type="ECO:0000313" key="3">
    <source>
        <dbReference type="Proteomes" id="UP000186091"/>
    </source>
</evidence>
<gene>
    <name evidence="2" type="ORF">AUP69_09380</name>
</gene>
<dbReference type="EMBL" id="LOQT01000020">
    <property type="protein sequence ID" value="OKX80273.1"/>
    <property type="molecule type" value="Genomic_DNA"/>
</dbReference>
<name>A0AB36IEP6_CORGT</name>
<protein>
    <submittedName>
        <fullName evidence="2">Reverse gyrase</fullName>
    </submittedName>
</protein>
<dbReference type="InterPro" id="IPR041223">
    <property type="entry name" value="ApeA_NTD"/>
</dbReference>
<feature type="domain" description="ApeA N-terminal" evidence="1">
    <location>
        <begin position="20"/>
        <end position="323"/>
    </location>
</feature>
<organism evidence="2 3">
    <name type="scientific">Corynebacterium glutamicum</name>
    <name type="common">Brevibacterium saccharolyticum</name>
    <dbReference type="NCBI Taxonomy" id="1718"/>
    <lineage>
        <taxon>Bacteria</taxon>
        <taxon>Bacillati</taxon>
        <taxon>Actinomycetota</taxon>
        <taxon>Actinomycetes</taxon>
        <taxon>Mycobacteriales</taxon>
        <taxon>Corynebacteriaceae</taxon>
        <taxon>Corynebacterium</taxon>
    </lineage>
</organism>
<evidence type="ECO:0000313" key="2">
    <source>
        <dbReference type="EMBL" id="OKX80273.1"/>
    </source>
</evidence>